<reference evidence="1 2" key="1">
    <citation type="journal article" date="2015" name="Genome Announc.">
        <title>Genome Sequence of Mushroom Soft-Rot Pathogen Janthinobacterium agaricidamnosum.</title>
        <authorList>
            <person name="Graupner K."/>
            <person name="Lackner G."/>
            <person name="Hertweck C."/>
        </authorList>
    </citation>
    <scope>NUCLEOTIDE SEQUENCE [LARGE SCALE GENOMIC DNA]</scope>
    <source>
        <strain evidence="2">NBRC 102515 / DSM 9628</strain>
    </source>
</reference>
<dbReference type="Proteomes" id="UP000027604">
    <property type="component" value="Chromosome I"/>
</dbReference>
<gene>
    <name evidence="1" type="ORF">GJA_1017</name>
</gene>
<name>W0V322_9BURK</name>
<proteinExistence type="predicted"/>
<evidence type="ECO:0000313" key="2">
    <source>
        <dbReference type="Proteomes" id="UP000027604"/>
    </source>
</evidence>
<sequence length="42" mass="4978">MRKLNHDFDPLTGLMILRVCLQKENEWMLLCCFTSNRPSPLI</sequence>
<dbReference type="AlphaFoldDB" id="W0V322"/>
<dbReference type="HOGENOM" id="CLU_3252702_0_0_4"/>
<evidence type="ECO:0000313" key="1">
    <source>
        <dbReference type="EMBL" id="CDG81672.1"/>
    </source>
</evidence>
<dbReference type="EMBL" id="HG322949">
    <property type="protein sequence ID" value="CDG81672.1"/>
    <property type="molecule type" value="Genomic_DNA"/>
</dbReference>
<dbReference type="STRING" id="1349767.GJA_1017"/>
<accession>W0V322</accession>
<dbReference type="KEGG" id="jag:GJA_1017"/>
<protein>
    <submittedName>
        <fullName evidence="1">Uncharacterized protein</fullName>
    </submittedName>
</protein>
<organism evidence="1 2">
    <name type="scientific">Janthinobacterium agaricidamnosum NBRC 102515 = DSM 9628</name>
    <dbReference type="NCBI Taxonomy" id="1349767"/>
    <lineage>
        <taxon>Bacteria</taxon>
        <taxon>Pseudomonadati</taxon>
        <taxon>Pseudomonadota</taxon>
        <taxon>Betaproteobacteria</taxon>
        <taxon>Burkholderiales</taxon>
        <taxon>Oxalobacteraceae</taxon>
        <taxon>Janthinobacterium</taxon>
    </lineage>
</organism>
<keyword evidence="2" id="KW-1185">Reference proteome</keyword>